<evidence type="ECO:0000313" key="1">
    <source>
        <dbReference type="EMBL" id="HIQ64578.1"/>
    </source>
</evidence>
<dbReference type="InterPro" id="IPR020378">
    <property type="entry name" value="DUF4186"/>
</dbReference>
<proteinExistence type="predicted"/>
<gene>
    <name evidence="1" type="ORF">IAC85_02445</name>
</gene>
<dbReference type="Pfam" id="PF13811">
    <property type="entry name" value="DUF4186"/>
    <property type="match status" value="1"/>
</dbReference>
<evidence type="ECO:0000313" key="2">
    <source>
        <dbReference type="Proteomes" id="UP000886725"/>
    </source>
</evidence>
<dbReference type="AlphaFoldDB" id="A0A9D1CKJ7"/>
<accession>A0A9D1CKJ7</accession>
<comment type="caution">
    <text evidence="1">The sequence shown here is derived from an EMBL/GenBank/DDBJ whole genome shotgun (WGS) entry which is preliminary data.</text>
</comment>
<protein>
    <submittedName>
        <fullName evidence="1">DUF4186 domain-containing protein</fullName>
    </submittedName>
</protein>
<organism evidence="1 2">
    <name type="scientific">Candidatus Faecenecus gallistercoris</name>
    <dbReference type="NCBI Taxonomy" id="2840793"/>
    <lineage>
        <taxon>Bacteria</taxon>
        <taxon>Bacillati</taxon>
        <taxon>Bacillota</taxon>
        <taxon>Bacillota incertae sedis</taxon>
        <taxon>Candidatus Faecenecus</taxon>
    </lineage>
</organism>
<reference evidence="1" key="1">
    <citation type="submission" date="2020-10" db="EMBL/GenBank/DDBJ databases">
        <authorList>
            <person name="Gilroy R."/>
        </authorList>
    </citation>
    <scope>NUCLEOTIDE SEQUENCE</scope>
    <source>
        <strain evidence="1">CHK165-10780</strain>
    </source>
</reference>
<dbReference type="EMBL" id="DVFU01000050">
    <property type="protein sequence ID" value="HIQ64578.1"/>
    <property type="molecule type" value="Genomic_DNA"/>
</dbReference>
<sequence length="121" mass="14233">MNEKKIDDILERLSHSKFRSSFHLKQKERTYIQEKGFDIIQSHAYDFINKRLAPMHPLHDGKQTPMKGHPVFIAQHATATCCRGCLAKWHHIADDHDLTTEEVHYIVQVIMTWILRDYSGH</sequence>
<dbReference type="Proteomes" id="UP000886725">
    <property type="component" value="Unassembled WGS sequence"/>
</dbReference>
<reference evidence="1" key="2">
    <citation type="journal article" date="2021" name="PeerJ">
        <title>Extensive microbial diversity within the chicken gut microbiome revealed by metagenomics and culture.</title>
        <authorList>
            <person name="Gilroy R."/>
            <person name="Ravi A."/>
            <person name="Getino M."/>
            <person name="Pursley I."/>
            <person name="Horton D.L."/>
            <person name="Alikhan N.F."/>
            <person name="Baker D."/>
            <person name="Gharbi K."/>
            <person name="Hall N."/>
            <person name="Watson M."/>
            <person name="Adriaenssens E.M."/>
            <person name="Foster-Nyarko E."/>
            <person name="Jarju S."/>
            <person name="Secka A."/>
            <person name="Antonio M."/>
            <person name="Oren A."/>
            <person name="Chaudhuri R.R."/>
            <person name="La Ragione R."/>
            <person name="Hildebrand F."/>
            <person name="Pallen M.J."/>
        </authorList>
    </citation>
    <scope>NUCLEOTIDE SEQUENCE</scope>
    <source>
        <strain evidence="1">CHK165-10780</strain>
    </source>
</reference>
<name>A0A9D1CKJ7_9FIRM</name>